<dbReference type="Pfam" id="PF08613">
    <property type="entry name" value="Cyclin"/>
    <property type="match status" value="1"/>
</dbReference>
<dbReference type="Proteomes" id="UP000008066">
    <property type="component" value="Unassembled WGS sequence"/>
</dbReference>
<evidence type="ECO:0000256" key="2">
    <source>
        <dbReference type="SAM" id="SignalP"/>
    </source>
</evidence>
<dbReference type="Gene3D" id="1.10.472.10">
    <property type="entry name" value="Cyclin-like"/>
    <property type="match status" value="1"/>
</dbReference>
<feature type="region of interest" description="Disordered" evidence="1">
    <location>
        <begin position="23"/>
        <end position="127"/>
    </location>
</feature>
<dbReference type="STRING" id="759272.G0S1G6"/>
<accession>G0S1G6</accession>
<feature type="signal peptide" evidence="2">
    <location>
        <begin position="1"/>
        <end position="25"/>
    </location>
</feature>
<dbReference type="KEGG" id="cthr:CTHT_0013530"/>
<dbReference type="HOGENOM" id="CLU_865997_0_0_1"/>
<evidence type="ECO:0000313" key="4">
    <source>
        <dbReference type="Proteomes" id="UP000008066"/>
    </source>
</evidence>
<evidence type="ECO:0008006" key="5">
    <source>
        <dbReference type="Google" id="ProtNLM"/>
    </source>
</evidence>
<feature type="chain" id="PRO_5003409206" description="Cyclin-like protein" evidence="2">
    <location>
        <begin position="26"/>
        <end position="321"/>
    </location>
</feature>
<feature type="compositionally biased region" description="Pro residues" evidence="1">
    <location>
        <begin position="28"/>
        <end position="53"/>
    </location>
</feature>
<proteinExistence type="predicted"/>
<dbReference type="OrthoDB" id="337735at2759"/>
<keyword evidence="4" id="KW-1185">Reference proteome</keyword>
<keyword evidence="2" id="KW-0732">Signal</keyword>
<dbReference type="GO" id="GO:0005634">
    <property type="term" value="C:nucleus"/>
    <property type="evidence" value="ECO:0007669"/>
    <property type="project" value="TreeGrafter"/>
</dbReference>
<dbReference type="InterPro" id="IPR013922">
    <property type="entry name" value="Cyclin_PHO80-like"/>
</dbReference>
<evidence type="ECO:0000313" key="3">
    <source>
        <dbReference type="EMBL" id="EGS22876.1"/>
    </source>
</evidence>
<gene>
    <name evidence="3" type="ORF">CTHT_0013530</name>
</gene>
<dbReference type="AlphaFoldDB" id="G0S1G6"/>
<dbReference type="GeneID" id="18255391"/>
<dbReference type="PANTHER" id="PTHR15615">
    <property type="match status" value="1"/>
</dbReference>
<dbReference type="GO" id="GO:0016538">
    <property type="term" value="F:cyclin-dependent protein serine/threonine kinase regulator activity"/>
    <property type="evidence" value="ECO:0007669"/>
    <property type="project" value="TreeGrafter"/>
</dbReference>
<dbReference type="RefSeq" id="XP_006691868.1">
    <property type="nucleotide sequence ID" value="XM_006691805.1"/>
</dbReference>
<feature type="region of interest" description="Disordered" evidence="1">
    <location>
        <begin position="261"/>
        <end position="321"/>
    </location>
</feature>
<dbReference type="eggNOG" id="KOG1674">
    <property type="taxonomic scope" value="Eukaryota"/>
</dbReference>
<feature type="compositionally biased region" description="Low complexity" evidence="1">
    <location>
        <begin position="108"/>
        <end position="117"/>
    </location>
</feature>
<name>G0S1G6_CHATD</name>
<reference evidence="3 4" key="1">
    <citation type="journal article" date="2011" name="Cell">
        <title>Insight into structure and assembly of the nuclear pore complex by utilizing the genome of a eukaryotic thermophile.</title>
        <authorList>
            <person name="Amlacher S."/>
            <person name="Sarges P."/>
            <person name="Flemming D."/>
            <person name="van Noort V."/>
            <person name="Kunze R."/>
            <person name="Devos D.P."/>
            <person name="Arumugam M."/>
            <person name="Bork P."/>
            <person name="Hurt E."/>
        </authorList>
    </citation>
    <scope>NUCLEOTIDE SEQUENCE [LARGE SCALE GENOMIC DNA]</scope>
    <source>
        <strain evidence="4">DSM 1495 / CBS 144.50 / IMI 039719</strain>
    </source>
</reference>
<evidence type="ECO:0000256" key="1">
    <source>
        <dbReference type="SAM" id="MobiDB-lite"/>
    </source>
</evidence>
<organism evidence="4">
    <name type="scientific">Chaetomium thermophilum (strain DSM 1495 / CBS 144.50 / IMI 039719)</name>
    <name type="common">Thermochaetoides thermophila</name>
    <dbReference type="NCBI Taxonomy" id="759272"/>
    <lineage>
        <taxon>Eukaryota</taxon>
        <taxon>Fungi</taxon>
        <taxon>Dikarya</taxon>
        <taxon>Ascomycota</taxon>
        <taxon>Pezizomycotina</taxon>
        <taxon>Sordariomycetes</taxon>
        <taxon>Sordariomycetidae</taxon>
        <taxon>Sordariales</taxon>
        <taxon>Chaetomiaceae</taxon>
        <taxon>Thermochaetoides</taxon>
    </lineage>
</organism>
<dbReference type="PANTHER" id="PTHR15615:SF117">
    <property type="entry name" value="PHO85 CYCLIN PHO80"/>
    <property type="match status" value="1"/>
</dbReference>
<dbReference type="GO" id="GO:0000307">
    <property type="term" value="C:cyclin-dependent protein kinase holoenzyme complex"/>
    <property type="evidence" value="ECO:0007669"/>
    <property type="project" value="TreeGrafter"/>
</dbReference>
<protein>
    <recommendedName>
        <fullName evidence="5">Cyclin-like protein</fullName>
    </recommendedName>
</protein>
<dbReference type="GO" id="GO:0019901">
    <property type="term" value="F:protein kinase binding"/>
    <property type="evidence" value="ECO:0007669"/>
    <property type="project" value="InterPro"/>
</dbReference>
<sequence>MPYDHPNCEFRLRLLLSALFSQVQAADPPHPPPTPTSQPDPDPVPRGPEPAPAPEEAMAHPDERPVAAAQHLRRSKTAASHHQAQCVHSAPPSPSPSKRRISQVPGCSGTSSSHSPSAIPKRAKPDMAPPKILPLRYEHCPVEDMVVLIAHMLGELIETNDALSLKSRNLTRFHSRTAPGISVLDYLHRLAKHATLTPPLLLSMVYYIDRLCAMYADFTINTLTVHRFLITAATVAAKGLSDAFWNNSTGLVERCPGYELEAEEEDEDVDDEEQNQDDDDDDDDDGLDDNETFDGGYQGQGSGYEMEDSPGTSEEGLLGRQ</sequence>
<feature type="compositionally biased region" description="Acidic residues" evidence="1">
    <location>
        <begin position="261"/>
        <end position="292"/>
    </location>
</feature>
<dbReference type="EMBL" id="GL988039">
    <property type="protein sequence ID" value="EGS22876.1"/>
    <property type="molecule type" value="Genomic_DNA"/>
</dbReference>